<organism evidence="3 4">
    <name type="scientific">Caenorhabditis auriculariae</name>
    <dbReference type="NCBI Taxonomy" id="2777116"/>
    <lineage>
        <taxon>Eukaryota</taxon>
        <taxon>Metazoa</taxon>
        <taxon>Ecdysozoa</taxon>
        <taxon>Nematoda</taxon>
        <taxon>Chromadorea</taxon>
        <taxon>Rhabditida</taxon>
        <taxon>Rhabditina</taxon>
        <taxon>Rhabditomorpha</taxon>
        <taxon>Rhabditoidea</taxon>
        <taxon>Rhabditidae</taxon>
        <taxon>Peloderinae</taxon>
        <taxon>Caenorhabditis</taxon>
    </lineage>
</organism>
<dbReference type="EMBL" id="CAJGYM010000044">
    <property type="protein sequence ID" value="CAD6194434.1"/>
    <property type="molecule type" value="Genomic_DNA"/>
</dbReference>
<feature type="region of interest" description="Disordered" evidence="1">
    <location>
        <begin position="167"/>
        <end position="200"/>
    </location>
</feature>
<keyword evidence="2" id="KW-1133">Transmembrane helix</keyword>
<dbReference type="Proteomes" id="UP000835052">
    <property type="component" value="Unassembled WGS sequence"/>
</dbReference>
<feature type="region of interest" description="Disordered" evidence="1">
    <location>
        <begin position="221"/>
        <end position="243"/>
    </location>
</feature>
<keyword evidence="2" id="KW-0472">Membrane</keyword>
<evidence type="ECO:0000313" key="4">
    <source>
        <dbReference type="Proteomes" id="UP000835052"/>
    </source>
</evidence>
<feature type="compositionally biased region" description="Polar residues" evidence="1">
    <location>
        <begin position="167"/>
        <end position="180"/>
    </location>
</feature>
<protein>
    <recommendedName>
        <fullName evidence="5">Transmembrane protein</fullName>
    </recommendedName>
</protein>
<feature type="transmembrane region" description="Helical" evidence="2">
    <location>
        <begin position="44"/>
        <end position="62"/>
    </location>
</feature>
<name>A0A8S1HFC3_9PELO</name>
<reference evidence="3" key="1">
    <citation type="submission" date="2020-10" db="EMBL/GenBank/DDBJ databases">
        <authorList>
            <person name="Kikuchi T."/>
        </authorList>
    </citation>
    <scope>NUCLEOTIDE SEQUENCE</scope>
    <source>
        <strain evidence="3">NKZ352</strain>
    </source>
</reference>
<evidence type="ECO:0008006" key="5">
    <source>
        <dbReference type="Google" id="ProtNLM"/>
    </source>
</evidence>
<sequence length="278" mass="31400">MTTVKIGNETVNCAQELLRAVKLINNQLYADYQQSEEHRLGADLYTITIIGVFASIIILLMFRSIRPNENSDDQVVMMLASMQMRVDVEESARRKKKMREAKKRAQEWIRDVRTTGVRALSRRGSRKISRTTADLTEVQSHASVTKKDSAFQYSPKTQSLIAEPITSTPEVDSRQNSICSVPSKRYPSTEPLIRPPPRPRSHLGFVPEIVVTEHQLFLVSPPAHSPRTRRRPSHLSRQDSECSYNSGCFSAAMSEDIVFEFPDSSSGSQNDSPPYDMP</sequence>
<dbReference type="AlphaFoldDB" id="A0A8S1HFC3"/>
<proteinExistence type="predicted"/>
<keyword evidence="2" id="KW-0812">Transmembrane</keyword>
<comment type="caution">
    <text evidence="3">The sequence shown here is derived from an EMBL/GenBank/DDBJ whole genome shotgun (WGS) entry which is preliminary data.</text>
</comment>
<keyword evidence="4" id="KW-1185">Reference proteome</keyword>
<evidence type="ECO:0000313" key="3">
    <source>
        <dbReference type="EMBL" id="CAD6194434.1"/>
    </source>
</evidence>
<gene>
    <name evidence="3" type="ORF">CAUJ_LOCUS10353</name>
</gene>
<accession>A0A8S1HFC3</accession>
<dbReference type="OrthoDB" id="5866995at2759"/>
<evidence type="ECO:0000256" key="2">
    <source>
        <dbReference type="SAM" id="Phobius"/>
    </source>
</evidence>
<evidence type="ECO:0000256" key="1">
    <source>
        <dbReference type="SAM" id="MobiDB-lite"/>
    </source>
</evidence>